<evidence type="ECO:0000259" key="1">
    <source>
        <dbReference type="Pfam" id="PF00882"/>
    </source>
</evidence>
<dbReference type="InterPro" id="IPR029002">
    <property type="entry name" value="PLPC/GPLD1"/>
</dbReference>
<dbReference type="Proteomes" id="UP000473681">
    <property type="component" value="Unassembled WGS sequence"/>
</dbReference>
<name>A0A0C2S6D2_CLOBO</name>
<dbReference type="Proteomes" id="UP000472355">
    <property type="component" value="Unassembled WGS sequence"/>
</dbReference>
<organism evidence="3 7">
    <name type="scientific">Clostridium botulinum</name>
    <dbReference type="NCBI Taxonomy" id="1491"/>
    <lineage>
        <taxon>Bacteria</taxon>
        <taxon>Bacillati</taxon>
        <taxon>Bacillota</taxon>
        <taxon>Clostridia</taxon>
        <taxon>Eubacteriales</taxon>
        <taxon>Clostridiaceae</taxon>
        <taxon>Clostridium</taxon>
    </lineage>
</organism>
<reference evidence="6 7" key="2">
    <citation type="submission" date="2019-04" db="EMBL/GenBank/DDBJ databases">
        <title>Genome sequencing of Clostridium botulinum Groups I-IV and Clostridium butyricum.</title>
        <authorList>
            <person name="Brunt J."/>
            <person name="Van Vliet A.H.M."/>
            <person name="Stringer S.C."/>
            <person name="Carter A.T."/>
            <person name="Peck M.W."/>
        </authorList>
    </citation>
    <scope>NUCLEOTIDE SEQUENCE [LARGE SCALE GENOMIC DNA]</scope>
    <source>
        <strain evidence="3 7">1605</strain>
        <strain evidence="4 6">CB-K-33E</strain>
    </source>
</reference>
<evidence type="ECO:0000313" key="3">
    <source>
        <dbReference type="EMBL" id="NFF87205.1"/>
    </source>
</evidence>
<dbReference type="EMBL" id="SGKU01000035">
    <property type="protein sequence ID" value="NFA43321.1"/>
    <property type="molecule type" value="Genomic_DNA"/>
</dbReference>
<proteinExistence type="predicted"/>
<comment type="caution">
    <text evidence="3">The sequence shown here is derived from an EMBL/GenBank/DDBJ whole genome shotgun (WGS) entry which is preliminary data.</text>
</comment>
<dbReference type="EMBL" id="SWVK01000019">
    <property type="protein sequence ID" value="NFN36097.1"/>
    <property type="molecule type" value="Genomic_DNA"/>
</dbReference>
<gene>
    <name evidence="2" type="ORF">EXM65_12215</name>
    <name evidence="3" type="ORF">FC774_04840</name>
    <name evidence="4" type="ORF">FDB51_13365</name>
</gene>
<protein>
    <recommendedName>
        <fullName evidence="1">Phospholipase C/D domain-containing protein</fullName>
    </recommendedName>
</protein>
<evidence type="ECO:0000313" key="6">
    <source>
        <dbReference type="Proteomes" id="UP000473681"/>
    </source>
</evidence>
<accession>A0A0C2S6D2</accession>
<evidence type="ECO:0000313" key="7">
    <source>
        <dbReference type="Proteomes" id="UP000476820"/>
    </source>
</evidence>
<evidence type="ECO:0000313" key="4">
    <source>
        <dbReference type="EMBL" id="NFN36097.1"/>
    </source>
</evidence>
<evidence type="ECO:0000313" key="5">
    <source>
        <dbReference type="Proteomes" id="UP000472355"/>
    </source>
</evidence>
<sequence>MINTHKLIAENILNNTNSKSIYLINDYRFIWGNIKPDCVLKYKMIKHYFIESIDMIIKKIEKLCSLSLQDVYYKMSVNKFSEELGVICHFICDYFCAPHYYRWEFKNTSQVKNHVMYEKDLAKIAKEFNSNGIITSNIDANNIKEFIYDLQNQYEGSMDFKNDLTYAYYACDSIVNMVLNKVFLNECSLSKVV</sequence>
<dbReference type="Proteomes" id="UP000476820">
    <property type="component" value="Unassembled WGS sequence"/>
</dbReference>
<dbReference type="EMBL" id="SWOV01000008">
    <property type="protein sequence ID" value="NFF87205.1"/>
    <property type="molecule type" value="Genomic_DNA"/>
</dbReference>
<dbReference type="RefSeq" id="WP_012449470.1">
    <property type="nucleotide sequence ID" value="NZ_CP010520.1"/>
</dbReference>
<dbReference type="AlphaFoldDB" id="A0A0C2S6D2"/>
<dbReference type="OrthoDB" id="2878022at2"/>
<dbReference type="Pfam" id="PF00882">
    <property type="entry name" value="Zn_dep_PLPC"/>
    <property type="match status" value="1"/>
</dbReference>
<feature type="domain" description="Phospholipase C/D" evidence="1">
    <location>
        <begin position="4"/>
        <end position="157"/>
    </location>
</feature>
<reference evidence="2 5" key="1">
    <citation type="submission" date="2019-02" db="EMBL/GenBank/DDBJ databases">
        <title>Genome sequencing of Clostridium botulinum clinical isolates.</title>
        <authorList>
            <person name="Brunt J."/>
            <person name="Van Vliet A.H.M."/>
            <person name="Stringer S.C."/>
            <person name="Grant K.A."/>
            <person name="Carter A.C."/>
            <person name="Peck M.W."/>
        </authorList>
    </citation>
    <scope>NUCLEOTIDE SEQUENCE [LARGE SCALE GENOMIC DNA]</scope>
    <source>
        <strain evidence="2 5">H113700579</strain>
    </source>
</reference>
<evidence type="ECO:0000313" key="2">
    <source>
        <dbReference type="EMBL" id="NFA43321.1"/>
    </source>
</evidence>